<name>A0A7X0VA92_9ACTN</name>
<gene>
    <name evidence="1" type="ORF">H5V45_09255</name>
</gene>
<dbReference type="Proteomes" id="UP000523955">
    <property type="component" value="Unassembled WGS sequence"/>
</dbReference>
<dbReference type="SUPFAM" id="SSF46955">
    <property type="entry name" value="Putative DNA-binding domain"/>
    <property type="match status" value="1"/>
</dbReference>
<organism evidence="1 2">
    <name type="scientific">Nocardioides luti</name>
    <dbReference type="NCBI Taxonomy" id="2761101"/>
    <lineage>
        <taxon>Bacteria</taxon>
        <taxon>Bacillati</taxon>
        <taxon>Actinomycetota</taxon>
        <taxon>Actinomycetes</taxon>
        <taxon>Propionibacteriales</taxon>
        <taxon>Nocardioidaceae</taxon>
        <taxon>Nocardioides</taxon>
    </lineage>
</organism>
<accession>A0A7X0VA92</accession>
<evidence type="ECO:0000313" key="2">
    <source>
        <dbReference type="Proteomes" id="UP000523955"/>
    </source>
</evidence>
<sequence length="80" mass="9335">MKRTVRAEESRAITVADGPFLTPEELKDLLQIPIKTLAAWRSERKGPLFVRMGIHVRYAERHVNDWLAELTEDAQEWMES</sequence>
<dbReference type="AlphaFoldDB" id="A0A7X0VA92"/>
<proteinExistence type="predicted"/>
<protein>
    <submittedName>
        <fullName evidence="1">Helix-turn-helix domain-containing protein</fullName>
    </submittedName>
</protein>
<dbReference type="EMBL" id="JACKXE010000001">
    <property type="protein sequence ID" value="MBB6627509.1"/>
    <property type="molecule type" value="Genomic_DNA"/>
</dbReference>
<comment type="caution">
    <text evidence="1">The sequence shown here is derived from an EMBL/GenBank/DDBJ whole genome shotgun (WGS) entry which is preliminary data.</text>
</comment>
<dbReference type="RefSeq" id="WP_185252660.1">
    <property type="nucleotide sequence ID" value="NZ_JACKXE010000001.1"/>
</dbReference>
<keyword evidence="2" id="KW-1185">Reference proteome</keyword>
<dbReference type="InterPro" id="IPR009061">
    <property type="entry name" value="DNA-bd_dom_put_sf"/>
</dbReference>
<reference evidence="1 2" key="1">
    <citation type="submission" date="2020-08" db="EMBL/GenBank/DDBJ databases">
        <authorList>
            <person name="Seo M.-J."/>
        </authorList>
    </citation>
    <scope>NUCLEOTIDE SEQUENCE [LARGE SCALE GENOMIC DNA]</scope>
    <source>
        <strain evidence="1 2">KIGAM211</strain>
    </source>
</reference>
<evidence type="ECO:0000313" key="1">
    <source>
        <dbReference type="EMBL" id="MBB6627509.1"/>
    </source>
</evidence>